<protein>
    <submittedName>
        <fullName evidence="2">Uncharacterized protein</fullName>
    </submittedName>
</protein>
<proteinExistence type="predicted"/>
<dbReference type="AlphaFoldDB" id="A0A1F7GFY5"/>
<name>A0A1F7GFY5_9BACT</name>
<evidence type="ECO:0000313" key="2">
    <source>
        <dbReference type="EMBL" id="OGK17746.1"/>
    </source>
</evidence>
<reference evidence="2 3" key="1">
    <citation type="journal article" date="2016" name="Nat. Commun.">
        <title>Thousands of microbial genomes shed light on interconnected biogeochemical processes in an aquifer system.</title>
        <authorList>
            <person name="Anantharaman K."/>
            <person name="Brown C.T."/>
            <person name="Hug L.A."/>
            <person name="Sharon I."/>
            <person name="Castelle C.J."/>
            <person name="Probst A.J."/>
            <person name="Thomas B.C."/>
            <person name="Singh A."/>
            <person name="Wilkins M.J."/>
            <person name="Karaoz U."/>
            <person name="Brodie E.L."/>
            <person name="Williams K.H."/>
            <person name="Hubbard S.S."/>
            <person name="Banfield J.F."/>
        </authorList>
    </citation>
    <scope>NUCLEOTIDE SEQUENCE [LARGE SCALE GENOMIC DNA]</scope>
</reference>
<accession>A0A1F7GFY5</accession>
<dbReference type="Proteomes" id="UP000177026">
    <property type="component" value="Unassembled WGS sequence"/>
</dbReference>
<organism evidence="2 3">
    <name type="scientific">Candidatus Roizmanbacteria bacterium RIFCSPHIGHO2_01_FULL_39_8</name>
    <dbReference type="NCBI Taxonomy" id="1802033"/>
    <lineage>
        <taxon>Bacteria</taxon>
        <taxon>Candidatus Roizmaniibacteriota</taxon>
    </lineage>
</organism>
<gene>
    <name evidence="2" type="ORF">A2866_02080</name>
</gene>
<comment type="caution">
    <text evidence="2">The sequence shown here is derived from an EMBL/GenBank/DDBJ whole genome shotgun (WGS) entry which is preliminary data.</text>
</comment>
<evidence type="ECO:0000256" key="1">
    <source>
        <dbReference type="SAM" id="MobiDB-lite"/>
    </source>
</evidence>
<dbReference type="EMBL" id="MFZI01000080">
    <property type="protein sequence ID" value="OGK17746.1"/>
    <property type="molecule type" value="Genomic_DNA"/>
</dbReference>
<sequence>MTEGFELANFTRENNGGETKENRLLSPPLPGAMFYSVFFPSQPSWRQIGVSAIRTRLPFILRKGYNNEDMLILDEDSLYRISSGKEMPPSWQFAGSPPFYHFDDTAWNEDEDLDAVHSEAHDTGLRLIMMSPIQSLIKMQTTCTDPTIFHIGTNSPRTVGMPTRIEHLLLRNKRIGEHGDLAELLTMALFSQPTFEGDSLSNITMIREIPRRPNTNVRKLAMELSGDFTQDPNLRRERVWPSDLNIKYRRGRELIYSGIDKIVV</sequence>
<evidence type="ECO:0000313" key="3">
    <source>
        <dbReference type="Proteomes" id="UP000177026"/>
    </source>
</evidence>
<feature type="region of interest" description="Disordered" evidence="1">
    <location>
        <begin position="1"/>
        <end position="23"/>
    </location>
</feature>